<feature type="compositionally biased region" description="Basic and acidic residues" evidence="1">
    <location>
        <begin position="327"/>
        <end position="337"/>
    </location>
</feature>
<evidence type="ECO:0000256" key="1">
    <source>
        <dbReference type="SAM" id="MobiDB-lite"/>
    </source>
</evidence>
<accession>A0A9P6CEM2</accession>
<dbReference type="Proteomes" id="UP000807353">
    <property type="component" value="Unassembled WGS sequence"/>
</dbReference>
<gene>
    <name evidence="3" type="ORF">BDZ94DRAFT_1174250</name>
</gene>
<name>A0A9P6CEM2_9AGAR</name>
<dbReference type="EMBL" id="MU150349">
    <property type="protein sequence ID" value="KAF9458123.1"/>
    <property type="molecule type" value="Genomic_DNA"/>
</dbReference>
<keyword evidence="4" id="KW-1185">Reference proteome</keyword>
<dbReference type="OrthoDB" id="2124139at2759"/>
<evidence type="ECO:0000313" key="4">
    <source>
        <dbReference type="Proteomes" id="UP000807353"/>
    </source>
</evidence>
<proteinExistence type="predicted"/>
<protein>
    <recommendedName>
        <fullName evidence="2">HNH nuclease domain-containing protein</fullName>
    </recommendedName>
</protein>
<dbReference type="AlphaFoldDB" id="A0A9P6CEM2"/>
<evidence type="ECO:0000313" key="3">
    <source>
        <dbReference type="EMBL" id="KAF9458123.1"/>
    </source>
</evidence>
<reference evidence="3" key="1">
    <citation type="submission" date="2020-11" db="EMBL/GenBank/DDBJ databases">
        <authorList>
            <consortium name="DOE Joint Genome Institute"/>
            <person name="Ahrendt S."/>
            <person name="Riley R."/>
            <person name="Andreopoulos W."/>
            <person name="Labutti K."/>
            <person name="Pangilinan J."/>
            <person name="Ruiz-Duenas F.J."/>
            <person name="Barrasa J.M."/>
            <person name="Sanchez-Garcia M."/>
            <person name="Camarero S."/>
            <person name="Miyauchi S."/>
            <person name="Serrano A."/>
            <person name="Linde D."/>
            <person name="Babiker R."/>
            <person name="Drula E."/>
            <person name="Ayuso-Fernandez I."/>
            <person name="Pacheco R."/>
            <person name="Padilla G."/>
            <person name="Ferreira P."/>
            <person name="Barriuso J."/>
            <person name="Kellner H."/>
            <person name="Castanera R."/>
            <person name="Alfaro M."/>
            <person name="Ramirez L."/>
            <person name="Pisabarro A.G."/>
            <person name="Kuo A."/>
            <person name="Tritt A."/>
            <person name="Lipzen A."/>
            <person name="He G."/>
            <person name="Yan M."/>
            <person name="Ng V."/>
            <person name="Cullen D."/>
            <person name="Martin F."/>
            <person name="Rosso M.-N."/>
            <person name="Henrissat B."/>
            <person name="Hibbett D."/>
            <person name="Martinez A.T."/>
            <person name="Grigoriev I.V."/>
        </authorList>
    </citation>
    <scope>NUCLEOTIDE SEQUENCE</scope>
    <source>
        <strain evidence="3">CBS 247.69</strain>
    </source>
</reference>
<comment type="caution">
    <text evidence="3">The sequence shown here is derived from an EMBL/GenBank/DDBJ whole genome shotgun (WGS) entry which is preliminary data.</text>
</comment>
<dbReference type="Pfam" id="PF13391">
    <property type="entry name" value="HNH_2"/>
    <property type="match status" value="1"/>
</dbReference>
<dbReference type="InterPro" id="IPR003615">
    <property type="entry name" value="HNH_nuc"/>
</dbReference>
<feature type="domain" description="HNH nuclease" evidence="2">
    <location>
        <begin position="54"/>
        <end position="120"/>
    </location>
</feature>
<organism evidence="3 4">
    <name type="scientific">Collybia nuda</name>
    <dbReference type="NCBI Taxonomy" id="64659"/>
    <lineage>
        <taxon>Eukaryota</taxon>
        <taxon>Fungi</taxon>
        <taxon>Dikarya</taxon>
        <taxon>Basidiomycota</taxon>
        <taxon>Agaricomycotina</taxon>
        <taxon>Agaricomycetes</taxon>
        <taxon>Agaricomycetidae</taxon>
        <taxon>Agaricales</taxon>
        <taxon>Tricholomatineae</taxon>
        <taxon>Clitocybaceae</taxon>
        <taxon>Collybia</taxon>
    </lineage>
</organism>
<feature type="region of interest" description="Disordered" evidence="1">
    <location>
        <begin position="299"/>
        <end position="337"/>
    </location>
</feature>
<sequence>MPSLPLFSLPLSPAGPPSDYAWRPRACAASKRSTVTTFTTGIDERDVIGGRRRCIICGITTDFLLQHCHIIPRHEESTWNNLGVKGWGPTRMKFVALEPRNGILLCANHHLAFDAYCFFIRYIPNIKKYILINFSGEESFEAYNNKIIALDVNDYLSPLPSLFIIHEMRVRGLHPFSTPQVDIPENILWQDWITAGGFCNEATSTLKRDAPLGQEAPSQLQQFNTTVDTGGVPSSGLQLTSKDEVIAEIFAATRASPSWKACQIEGTSWAGTAEENTEKYISEIGVSDDEDGFEVRGVESGVRGGTRGEQLPELASGPDKSYCMKTHRLEEQEKHEK</sequence>
<evidence type="ECO:0000259" key="2">
    <source>
        <dbReference type="Pfam" id="PF13391"/>
    </source>
</evidence>